<gene>
    <name evidence="2" type="ORF">EYF80_059182</name>
</gene>
<sequence>MTEEHHNNSREKLQPDPSTSRLVLSGSGSGSGSVSGAVGKGSDRGRSLWGSSSQQRDPGGVSMAGGGGAAGSRSSRGSRVSRGSGGSHGSEGSGGRGGALQNPVSSLRSSAAAVTLTASCGEKPQGGAQDAPS</sequence>
<protein>
    <submittedName>
        <fullName evidence="2">Uncharacterized protein</fullName>
    </submittedName>
</protein>
<keyword evidence="3" id="KW-1185">Reference proteome</keyword>
<evidence type="ECO:0000313" key="3">
    <source>
        <dbReference type="Proteomes" id="UP000314294"/>
    </source>
</evidence>
<evidence type="ECO:0000313" key="2">
    <source>
        <dbReference type="EMBL" id="TNN30664.1"/>
    </source>
</evidence>
<feature type="compositionally biased region" description="Gly residues" evidence="1">
    <location>
        <begin position="83"/>
        <end position="98"/>
    </location>
</feature>
<feature type="compositionally biased region" description="Low complexity" evidence="1">
    <location>
        <begin position="71"/>
        <end position="82"/>
    </location>
</feature>
<evidence type="ECO:0000256" key="1">
    <source>
        <dbReference type="SAM" id="MobiDB-lite"/>
    </source>
</evidence>
<feature type="region of interest" description="Disordered" evidence="1">
    <location>
        <begin position="1"/>
        <end position="133"/>
    </location>
</feature>
<organism evidence="2 3">
    <name type="scientific">Liparis tanakae</name>
    <name type="common">Tanaka's snailfish</name>
    <dbReference type="NCBI Taxonomy" id="230148"/>
    <lineage>
        <taxon>Eukaryota</taxon>
        <taxon>Metazoa</taxon>
        <taxon>Chordata</taxon>
        <taxon>Craniata</taxon>
        <taxon>Vertebrata</taxon>
        <taxon>Euteleostomi</taxon>
        <taxon>Actinopterygii</taxon>
        <taxon>Neopterygii</taxon>
        <taxon>Teleostei</taxon>
        <taxon>Neoteleostei</taxon>
        <taxon>Acanthomorphata</taxon>
        <taxon>Eupercaria</taxon>
        <taxon>Perciformes</taxon>
        <taxon>Cottioidei</taxon>
        <taxon>Cottales</taxon>
        <taxon>Liparidae</taxon>
        <taxon>Liparis</taxon>
    </lineage>
</organism>
<accession>A0A4Z2EQL3</accession>
<reference evidence="2 3" key="1">
    <citation type="submission" date="2019-03" db="EMBL/GenBank/DDBJ databases">
        <title>First draft genome of Liparis tanakae, snailfish: a comprehensive survey of snailfish specific genes.</title>
        <authorList>
            <person name="Kim W."/>
            <person name="Song I."/>
            <person name="Jeong J.-H."/>
            <person name="Kim D."/>
            <person name="Kim S."/>
            <person name="Ryu S."/>
            <person name="Song J.Y."/>
            <person name="Lee S.K."/>
        </authorList>
    </citation>
    <scope>NUCLEOTIDE SEQUENCE [LARGE SCALE GENOMIC DNA]</scope>
    <source>
        <tissue evidence="2">Muscle</tissue>
    </source>
</reference>
<dbReference type="EMBL" id="SRLO01004249">
    <property type="protein sequence ID" value="TNN30664.1"/>
    <property type="molecule type" value="Genomic_DNA"/>
</dbReference>
<feature type="compositionally biased region" description="Basic and acidic residues" evidence="1">
    <location>
        <begin position="1"/>
        <end position="14"/>
    </location>
</feature>
<name>A0A4Z2EQL3_9TELE</name>
<dbReference type="AlphaFoldDB" id="A0A4Z2EQL3"/>
<dbReference type="Proteomes" id="UP000314294">
    <property type="component" value="Unassembled WGS sequence"/>
</dbReference>
<comment type="caution">
    <text evidence="2">The sequence shown here is derived from an EMBL/GenBank/DDBJ whole genome shotgun (WGS) entry which is preliminary data.</text>
</comment>
<proteinExistence type="predicted"/>